<accession>A0ABD0Y8V5</accession>
<dbReference type="PANTHER" id="PTHR21255">
    <property type="entry name" value="T-COMPLEX-ASSOCIATED-TESTIS-EXPRESSED 1/ DYNEIN LIGHT CHAIN"/>
    <property type="match status" value="1"/>
</dbReference>
<dbReference type="InterPro" id="IPR005334">
    <property type="entry name" value="Tctex-1-like"/>
</dbReference>
<dbReference type="CDD" id="cd21451">
    <property type="entry name" value="DLC-like_TCTEX1D"/>
    <property type="match status" value="1"/>
</dbReference>
<evidence type="ECO:0000256" key="2">
    <source>
        <dbReference type="SAM" id="MobiDB-lite"/>
    </source>
</evidence>
<dbReference type="Pfam" id="PF03645">
    <property type="entry name" value="Tctex-1"/>
    <property type="match status" value="1"/>
</dbReference>
<dbReference type="PANTHER" id="PTHR21255:SF65">
    <property type="entry name" value="TCTEX1 DOMAIN-CONTAINING PROTEIN 2"/>
    <property type="match status" value="1"/>
</dbReference>
<sequence length="167" mass="18936">MAQARGLIIPHRRGPPKGPEKKGMSTRKKERLRGTSKQPRSDTEPEAAKVVSPNTFIIEPTRPFNRDLAQKTLDTVFEGLCSRYKYTKETGPKFAKLAANVLLVVIRDLKFSRYKLVCSVDIVENIRQTYASSISQLYDTNYDQVVATSQNNMYCFATAVVYGLYFD</sequence>
<comment type="caution">
    <text evidence="3">The sequence shown here is derived from an EMBL/GenBank/DDBJ whole genome shotgun (WGS) entry which is preliminary data.</text>
</comment>
<protein>
    <submittedName>
        <fullName evidence="3">Uncharacterized protein</fullName>
    </submittedName>
</protein>
<feature type="region of interest" description="Disordered" evidence="2">
    <location>
        <begin position="1"/>
        <end position="50"/>
    </location>
</feature>
<gene>
    <name evidence="3" type="ORF">AAG570_001548</name>
</gene>
<name>A0ABD0Y8V5_9HEMI</name>
<evidence type="ECO:0000313" key="3">
    <source>
        <dbReference type="EMBL" id="KAL1123775.1"/>
    </source>
</evidence>
<reference evidence="3 4" key="1">
    <citation type="submission" date="2024-07" db="EMBL/GenBank/DDBJ databases">
        <title>Chromosome-level genome assembly of the water stick insect Ranatra chinensis (Heteroptera: Nepidae).</title>
        <authorList>
            <person name="Liu X."/>
        </authorList>
    </citation>
    <scope>NUCLEOTIDE SEQUENCE [LARGE SCALE GENOMIC DNA]</scope>
    <source>
        <strain evidence="3">Cailab_2021Rc</strain>
        <tissue evidence="3">Muscle</tissue>
    </source>
</reference>
<comment type="similarity">
    <text evidence="1">Belongs to the dynein light chain Tctex-type family.</text>
</comment>
<evidence type="ECO:0000256" key="1">
    <source>
        <dbReference type="ARBA" id="ARBA00005361"/>
    </source>
</evidence>
<evidence type="ECO:0000313" key="4">
    <source>
        <dbReference type="Proteomes" id="UP001558652"/>
    </source>
</evidence>
<dbReference type="AlphaFoldDB" id="A0ABD0Y8V5"/>
<dbReference type="EMBL" id="JBFDAA010000011">
    <property type="protein sequence ID" value="KAL1123775.1"/>
    <property type="molecule type" value="Genomic_DNA"/>
</dbReference>
<proteinExistence type="inferred from homology"/>
<dbReference type="Proteomes" id="UP001558652">
    <property type="component" value="Unassembled WGS sequence"/>
</dbReference>
<dbReference type="Gene3D" id="3.30.1140.40">
    <property type="entry name" value="Tctex-1"/>
    <property type="match status" value="1"/>
</dbReference>
<organism evidence="3 4">
    <name type="scientific">Ranatra chinensis</name>
    <dbReference type="NCBI Taxonomy" id="642074"/>
    <lineage>
        <taxon>Eukaryota</taxon>
        <taxon>Metazoa</taxon>
        <taxon>Ecdysozoa</taxon>
        <taxon>Arthropoda</taxon>
        <taxon>Hexapoda</taxon>
        <taxon>Insecta</taxon>
        <taxon>Pterygota</taxon>
        <taxon>Neoptera</taxon>
        <taxon>Paraneoptera</taxon>
        <taxon>Hemiptera</taxon>
        <taxon>Heteroptera</taxon>
        <taxon>Panheteroptera</taxon>
        <taxon>Nepomorpha</taxon>
        <taxon>Nepidae</taxon>
        <taxon>Ranatrinae</taxon>
        <taxon>Ranatra</taxon>
    </lineage>
</organism>
<dbReference type="InterPro" id="IPR038586">
    <property type="entry name" value="Tctex-1-like_sf"/>
</dbReference>
<keyword evidence="4" id="KW-1185">Reference proteome</keyword>